<keyword evidence="2" id="KW-1185">Reference proteome</keyword>
<protein>
    <submittedName>
        <fullName evidence="1">Uncharacterized protein</fullName>
    </submittedName>
</protein>
<dbReference type="RefSeq" id="WP_078812623.1">
    <property type="nucleotide sequence ID" value="NZ_FUYE01000004.1"/>
</dbReference>
<dbReference type="STRING" id="48467.SAMN02745166_01417"/>
<dbReference type="EMBL" id="FUYE01000004">
    <property type="protein sequence ID" value="SKA88440.1"/>
    <property type="molecule type" value="Genomic_DNA"/>
</dbReference>
<evidence type="ECO:0000313" key="2">
    <source>
        <dbReference type="Proteomes" id="UP000190774"/>
    </source>
</evidence>
<accession>A0A1T4XFZ3</accession>
<dbReference type="OrthoDB" id="9824316at2"/>
<name>A0A1T4XFZ3_9BACT</name>
<dbReference type="Proteomes" id="UP000190774">
    <property type="component" value="Unassembled WGS sequence"/>
</dbReference>
<dbReference type="AlphaFoldDB" id="A0A1T4XFZ3"/>
<gene>
    <name evidence="1" type="ORF">SAMN02745166_01417</name>
</gene>
<proteinExistence type="predicted"/>
<sequence>MNASRTHRFKDVLLALAAAKSAQVSLQRIQLQKLIYLMDVFSSIWREVSKPTSFEPEKRGPWDRQIQNAVDALAFRGLVIVERINIRRAKEIQSNYSLSEAGARLVIQIASHPEISEQLSLAHEIAHEVSRPHRGWNTIKRLVYAEPTYQAVRDSGSRKRVPLDNPSRNQTSELAKMFAESWSWTAATPPSREVFVQTLFLVFDEASAEHQLPNLS</sequence>
<reference evidence="2" key="1">
    <citation type="submission" date="2017-02" db="EMBL/GenBank/DDBJ databases">
        <authorList>
            <person name="Varghese N."/>
            <person name="Submissions S."/>
        </authorList>
    </citation>
    <scope>NUCLEOTIDE SEQUENCE [LARGE SCALE GENOMIC DNA]</scope>
    <source>
        <strain evidence="2">ATCC 700200</strain>
    </source>
</reference>
<evidence type="ECO:0000313" key="1">
    <source>
        <dbReference type="EMBL" id="SKA88440.1"/>
    </source>
</evidence>
<organism evidence="1 2">
    <name type="scientific">Prosthecobacter debontii</name>
    <dbReference type="NCBI Taxonomy" id="48467"/>
    <lineage>
        <taxon>Bacteria</taxon>
        <taxon>Pseudomonadati</taxon>
        <taxon>Verrucomicrobiota</taxon>
        <taxon>Verrucomicrobiia</taxon>
        <taxon>Verrucomicrobiales</taxon>
        <taxon>Verrucomicrobiaceae</taxon>
        <taxon>Prosthecobacter</taxon>
    </lineage>
</organism>